<sequence>MVGDNCFISKRVKRMVLDFVTNALTLKHIAETCNVSDHTVQRVIDGASKELKPSIFDALPEHIAFDEFKGVKHTEGNMSFIFIDNTNSQIVDVFGGSQKIQAT</sequence>
<evidence type="ECO:0008006" key="3">
    <source>
        <dbReference type="Google" id="ProtNLM"/>
    </source>
</evidence>
<dbReference type="EMBL" id="CP114064">
    <property type="protein sequence ID" value="WAT25587.1"/>
    <property type="molecule type" value="Genomic_DNA"/>
</dbReference>
<dbReference type="PANTHER" id="PTHR33498">
    <property type="entry name" value="TRANSPOSASE FOR INSERTION SEQUENCE ELEMENT IS1557"/>
    <property type="match status" value="1"/>
</dbReference>
<dbReference type="Proteomes" id="UP001164714">
    <property type="component" value="Plasmid unnamed"/>
</dbReference>
<dbReference type="InterPro" id="IPR047951">
    <property type="entry name" value="Transpos_ISL3"/>
</dbReference>
<evidence type="ECO:0000313" key="2">
    <source>
        <dbReference type="Proteomes" id="UP001164714"/>
    </source>
</evidence>
<name>A0AA47J422_9LACT</name>
<organism evidence="1 2">
    <name type="scientific">Aerococcus urinaeequi</name>
    <dbReference type="NCBI Taxonomy" id="51665"/>
    <lineage>
        <taxon>Bacteria</taxon>
        <taxon>Bacillati</taxon>
        <taxon>Bacillota</taxon>
        <taxon>Bacilli</taxon>
        <taxon>Lactobacillales</taxon>
        <taxon>Aerococcaceae</taxon>
        <taxon>Aerococcus</taxon>
    </lineage>
</organism>
<proteinExistence type="predicted"/>
<dbReference type="AlphaFoldDB" id="A0AA47J422"/>
<reference evidence="1" key="1">
    <citation type="submission" date="2022-12" db="EMBL/GenBank/DDBJ databases">
        <title>Whole genome sequence analysis of a duck derived balloon bacteium Aerococcus urinaeequi henan2020.</title>
        <authorList>
            <person name="Zhang H."/>
            <person name="Qiao H.X."/>
            <person name="Bian C.Z."/>
            <person name="Shu J.C."/>
        </authorList>
    </citation>
    <scope>NUCLEOTIDE SEQUENCE</scope>
    <source>
        <strain evidence="1">2020-HN-1</strain>
        <plasmid evidence="1">unnamed</plasmid>
    </source>
</reference>
<dbReference type="PANTHER" id="PTHR33498:SF1">
    <property type="entry name" value="TRANSPOSASE FOR INSERTION SEQUENCE ELEMENT IS1557"/>
    <property type="match status" value="1"/>
</dbReference>
<gene>
    <name evidence="1" type="ORF">OZ415_10090</name>
</gene>
<keyword evidence="1" id="KW-0614">Plasmid</keyword>
<geneLocation type="plasmid" evidence="1 2">
    <name>unnamed</name>
</geneLocation>
<protein>
    <recommendedName>
        <fullName evidence="3">Transposase</fullName>
    </recommendedName>
</protein>
<evidence type="ECO:0000313" key="1">
    <source>
        <dbReference type="EMBL" id="WAT25587.1"/>
    </source>
</evidence>
<accession>A0AA47J422</accession>